<dbReference type="PANTHER" id="PTHR11820">
    <property type="entry name" value="ACYLPYRUVASE"/>
    <property type="match status" value="1"/>
</dbReference>
<evidence type="ECO:0000313" key="3">
    <source>
        <dbReference type="EMBL" id="SEJ89331.1"/>
    </source>
</evidence>
<dbReference type="Proteomes" id="UP000182932">
    <property type="component" value="Unassembled WGS sequence"/>
</dbReference>
<name>A0A975WCB5_9RHOB</name>
<dbReference type="AlphaFoldDB" id="A0A975WCB5"/>
<dbReference type="Pfam" id="PF01557">
    <property type="entry name" value="FAA_hydrolase"/>
    <property type="match status" value="1"/>
</dbReference>
<gene>
    <name evidence="3" type="ORF">SAMN04487940_11316</name>
</gene>
<dbReference type="RefSeq" id="WP_074837546.1">
    <property type="nucleotide sequence ID" value="NZ_CATLQZ010000023.1"/>
</dbReference>
<protein>
    <submittedName>
        <fullName evidence="3">Fumarylpyruvate hydrolase</fullName>
    </submittedName>
</protein>
<dbReference type="SUPFAM" id="SSF56529">
    <property type="entry name" value="FAH"/>
    <property type="match status" value="1"/>
</dbReference>
<reference evidence="3 4" key="1">
    <citation type="submission" date="2016-10" db="EMBL/GenBank/DDBJ databases">
        <authorList>
            <person name="Varghese N."/>
            <person name="Submissions S."/>
        </authorList>
    </citation>
    <scope>NUCLEOTIDE SEQUENCE [LARGE SCALE GENOMIC DNA]</scope>
    <source>
        <strain evidence="3 4">FF3</strain>
    </source>
</reference>
<dbReference type="GeneID" id="80819554"/>
<proteinExistence type="predicted"/>
<dbReference type="InterPro" id="IPR011234">
    <property type="entry name" value="Fumarylacetoacetase-like_C"/>
</dbReference>
<evidence type="ECO:0000256" key="1">
    <source>
        <dbReference type="ARBA" id="ARBA00022723"/>
    </source>
</evidence>
<keyword evidence="4" id="KW-1185">Reference proteome</keyword>
<evidence type="ECO:0000259" key="2">
    <source>
        <dbReference type="Pfam" id="PF01557"/>
    </source>
</evidence>
<keyword evidence="1" id="KW-0479">Metal-binding</keyword>
<accession>A0A975WCB5</accession>
<dbReference type="EMBL" id="FNYY01000013">
    <property type="protein sequence ID" value="SEJ89331.1"/>
    <property type="molecule type" value="Genomic_DNA"/>
</dbReference>
<dbReference type="GO" id="GO:0046872">
    <property type="term" value="F:metal ion binding"/>
    <property type="evidence" value="ECO:0007669"/>
    <property type="project" value="UniProtKB-KW"/>
</dbReference>
<dbReference type="InterPro" id="IPR036663">
    <property type="entry name" value="Fumarylacetoacetase_C_sf"/>
</dbReference>
<keyword evidence="3" id="KW-0378">Hydrolase</keyword>
<dbReference type="Gene3D" id="3.90.850.10">
    <property type="entry name" value="Fumarylacetoacetase-like, C-terminal domain"/>
    <property type="match status" value="1"/>
</dbReference>
<organism evidence="3 4">
    <name type="scientific">Marinovum algicola</name>
    <dbReference type="NCBI Taxonomy" id="42444"/>
    <lineage>
        <taxon>Bacteria</taxon>
        <taxon>Pseudomonadati</taxon>
        <taxon>Pseudomonadota</taxon>
        <taxon>Alphaproteobacteria</taxon>
        <taxon>Rhodobacterales</taxon>
        <taxon>Roseobacteraceae</taxon>
        <taxon>Marinovum</taxon>
    </lineage>
</organism>
<evidence type="ECO:0000313" key="4">
    <source>
        <dbReference type="Proteomes" id="UP000182932"/>
    </source>
</evidence>
<dbReference type="PANTHER" id="PTHR11820:SF90">
    <property type="entry name" value="FLUTATHIONE S-TRANSFERASE"/>
    <property type="match status" value="1"/>
</dbReference>
<sequence length="231" mass="25031">MSYIFDPAPVPTLAVADSQDRIPVRRIFCIGRNYAAHAVEMGKDPDRDPPFFFLKPNDAVVEDGATVPYPPETEHFHYEAELVAVIGAGGKNIAEEDALDHVWGYAVGNDLTRRDLQLKAREQGRPWDLGKGFDRSAPIAPVHSVSKVGHPSKGFIRLTVNGETRQEADLAELIWSVPEMISILSHSMELRPGDVIMTGTPAGVGPLAPGDTCVVSVEGLGELTTKIGPKE</sequence>
<dbReference type="GO" id="GO:0018773">
    <property type="term" value="F:acetylpyruvate hydrolase activity"/>
    <property type="evidence" value="ECO:0007669"/>
    <property type="project" value="TreeGrafter"/>
</dbReference>
<comment type="caution">
    <text evidence="3">The sequence shown here is derived from an EMBL/GenBank/DDBJ whole genome shotgun (WGS) entry which is preliminary data.</text>
</comment>
<feature type="domain" description="Fumarylacetoacetase-like C-terminal" evidence="2">
    <location>
        <begin position="27"/>
        <end position="227"/>
    </location>
</feature>